<evidence type="ECO:0000256" key="1">
    <source>
        <dbReference type="SAM" id="SignalP"/>
    </source>
</evidence>
<dbReference type="RefSeq" id="WP_132960279.1">
    <property type="nucleotide sequence ID" value="NZ_JAFNBY010000022.1"/>
</dbReference>
<dbReference type="PROSITE" id="PS51257">
    <property type="entry name" value="PROKAR_LIPOPROTEIN"/>
    <property type="match status" value="1"/>
</dbReference>
<keyword evidence="1" id="KW-0732">Signal</keyword>
<dbReference type="Proteomes" id="UP000049077">
    <property type="component" value="Unassembled WGS sequence"/>
</dbReference>
<evidence type="ECO:0000313" key="3">
    <source>
        <dbReference type="Proteomes" id="UP000049077"/>
    </source>
</evidence>
<dbReference type="EMBL" id="CCJX01000154">
    <property type="protein sequence ID" value="CDT51695.1"/>
    <property type="molecule type" value="Genomic_DNA"/>
</dbReference>
<name>A0ABM9QX28_9VIBR</name>
<keyword evidence="3" id="KW-1185">Reference proteome</keyword>
<dbReference type="InterPro" id="IPR046516">
    <property type="entry name" value="DUF6694"/>
</dbReference>
<proteinExistence type="predicted"/>
<sequence length="98" mass="10986">MNKFMVIVLLCCALTACGEPSIDTSSEDAFVESYTEVLKSLPVEKQKDFEILIKALFMNSTLKGNVDKLKEKLDGLTGDEVFELAEAMHNEKLKGRRK</sequence>
<gene>
    <name evidence="2" type="ORF">VCR4J5_670039</name>
</gene>
<accession>A0ABM9QX28</accession>
<comment type="caution">
    <text evidence="2">The sequence shown here is derived from an EMBL/GenBank/DDBJ whole genome shotgun (WGS) entry which is preliminary data.</text>
</comment>
<evidence type="ECO:0000313" key="2">
    <source>
        <dbReference type="EMBL" id="CDT51695.1"/>
    </source>
</evidence>
<organism evidence="2 3">
    <name type="scientific">Vibrio crassostreae</name>
    <dbReference type="NCBI Taxonomy" id="246167"/>
    <lineage>
        <taxon>Bacteria</taxon>
        <taxon>Pseudomonadati</taxon>
        <taxon>Pseudomonadota</taxon>
        <taxon>Gammaproteobacteria</taxon>
        <taxon>Vibrionales</taxon>
        <taxon>Vibrionaceae</taxon>
        <taxon>Vibrio</taxon>
    </lineage>
</organism>
<feature type="signal peptide" evidence="1">
    <location>
        <begin position="1"/>
        <end position="18"/>
    </location>
</feature>
<reference evidence="2 3" key="1">
    <citation type="submission" date="2014-06" db="EMBL/GenBank/DDBJ databases">
        <authorList>
            <person name="Le Roux F."/>
        </authorList>
    </citation>
    <scope>NUCLEOTIDE SEQUENCE [LARGE SCALE GENOMIC DNA]</scope>
    <source>
        <strain evidence="2 3">J5-4</strain>
    </source>
</reference>
<protein>
    <submittedName>
        <fullName evidence="2">Uncharacterized protein</fullName>
    </submittedName>
</protein>
<feature type="chain" id="PRO_5046338847" evidence="1">
    <location>
        <begin position="19"/>
        <end position="98"/>
    </location>
</feature>
<dbReference type="Pfam" id="PF20404">
    <property type="entry name" value="DUF6694"/>
    <property type="match status" value="1"/>
</dbReference>